<accession>A0A2P2PNR2</accession>
<dbReference type="AlphaFoldDB" id="A0A2P2PNR2"/>
<evidence type="ECO:0000313" key="1">
    <source>
        <dbReference type="EMBL" id="MBX56335.1"/>
    </source>
</evidence>
<dbReference type="EMBL" id="GGEC01075851">
    <property type="protein sequence ID" value="MBX56335.1"/>
    <property type="molecule type" value="Transcribed_RNA"/>
</dbReference>
<organism evidence="1">
    <name type="scientific">Rhizophora mucronata</name>
    <name type="common">Asiatic mangrove</name>
    <dbReference type="NCBI Taxonomy" id="61149"/>
    <lineage>
        <taxon>Eukaryota</taxon>
        <taxon>Viridiplantae</taxon>
        <taxon>Streptophyta</taxon>
        <taxon>Embryophyta</taxon>
        <taxon>Tracheophyta</taxon>
        <taxon>Spermatophyta</taxon>
        <taxon>Magnoliopsida</taxon>
        <taxon>eudicotyledons</taxon>
        <taxon>Gunneridae</taxon>
        <taxon>Pentapetalae</taxon>
        <taxon>rosids</taxon>
        <taxon>fabids</taxon>
        <taxon>Malpighiales</taxon>
        <taxon>Rhizophoraceae</taxon>
        <taxon>Rhizophora</taxon>
    </lineage>
</organism>
<name>A0A2P2PNR2_RHIMU</name>
<proteinExistence type="predicted"/>
<reference evidence="1" key="1">
    <citation type="submission" date="2018-02" db="EMBL/GenBank/DDBJ databases">
        <title>Rhizophora mucronata_Transcriptome.</title>
        <authorList>
            <person name="Meera S.P."/>
            <person name="Sreeshan A."/>
            <person name="Augustine A."/>
        </authorList>
    </citation>
    <scope>NUCLEOTIDE SEQUENCE</scope>
    <source>
        <tissue evidence="1">Leaf</tissue>
    </source>
</reference>
<sequence length="53" mass="6078">MMQHVTVASLFICELVYNLAKGIKGLEESKTLDNMENYSQLQSHKCFTSFLVH</sequence>
<protein>
    <submittedName>
        <fullName evidence="1">Uncharacterized protein</fullName>
    </submittedName>
</protein>